<comment type="caution">
    <text evidence="4">The sequence shown here is derived from an EMBL/GenBank/DDBJ whole genome shotgun (WGS) entry which is preliminary data.</text>
</comment>
<protein>
    <submittedName>
        <fullName evidence="4">Cytoskeletal protein RodZ</fullName>
    </submittedName>
</protein>
<keyword evidence="2" id="KW-0812">Transmembrane</keyword>
<feature type="domain" description="HTH cro/C1-type" evidence="3">
    <location>
        <begin position="16"/>
        <end position="48"/>
    </location>
</feature>
<dbReference type="RefSeq" id="WP_039136310.1">
    <property type="nucleotide sequence ID" value="NZ_JPXY01000044.1"/>
</dbReference>
<organism evidence="4 5">
    <name type="scientific">Gallibacterium genomosp. 2</name>
    <dbReference type="NCBI Taxonomy" id="155517"/>
    <lineage>
        <taxon>Bacteria</taxon>
        <taxon>Pseudomonadati</taxon>
        <taxon>Pseudomonadota</taxon>
        <taxon>Gammaproteobacteria</taxon>
        <taxon>Pasteurellales</taxon>
        <taxon>Pasteurellaceae</taxon>
        <taxon>Gallibacterium</taxon>
    </lineage>
</organism>
<dbReference type="InterPro" id="IPR010982">
    <property type="entry name" value="Lambda_DNA-bd_dom_sf"/>
</dbReference>
<evidence type="ECO:0000256" key="1">
    <source>
        <dbReference type="SAM" id="MobiDB-lite"/>
    </source>
</evidence>
<feature type="region of interest" description="Disordered" evidence="1">
    <location>
        <begin position="170"/>
        <end position="244"/>
    </location>
</feature>
<dbReference type="InterPro" id="IPR025194">
    <property type="entry name" value="RodZ-like_C"/>
</dbReference>
<dbReference type="PROSITE" id="PS50943">
    <property type="entry name" value="HTH_CROC1"/>
    <property type="match status" value="1"/>
</dbReference>
<sequence>MDQEQLATNVDLGQQLRNAREQLGLTIEQVAEQTNLRPAILKQFEENQFVLKDIPATFARGYLRNYLKFLHLPATLLTDNLTFGAEVKNDLNKNHRTKNSVNRYVSHHHWLRPLSWIVLIIIIGMTVLWWWQDHQRSANERENFVEEHSITEQSATDNAPIDTAVVTNSDAVAPSENGNNTETAVTDNNGNTETTNNVGNTQTETAETATVVNDEGTTVATNDTGSNSNSGNNSADKNGETYPNTSTEALATEMNKIDGNNSTSENGTATNPVTDVIPNNLKIEITGESCWLSVKDANRKTLAEREYRRGEILDLTGDAPYSLIIGAPQNVKISYQGQDVPLKIDGRVAKLTLPAQQ</sequence>
<dbReference type="Pfam" id="PF13413">
    <property type="entry name" value="HTH_25"/>
    <property type="match status" value="1"/>
</dbReference>
<keyword evidence="2" id="KW-0472">Membrane</keyword>
<dbReference type="AlphaFoldDB" id="A0A0A2XE95"/>
<dbReference type="PANTHER" id="PTHR34475:SF1">
    <property type="entry name" value="CYTOSKELETON PROTEIN RODZ"/>
    <property type="match status" value="1"/>
</dbReference>
<dbReference type="EMBL" id="JPXY01000044">
    <property type="protein sequence ID" value="KGQ30661.1"/>
    <property type="molecule type" value="Genomic_DNA"/>
</dbReference>
<dbReference type="Pfam" id="PF13464">
    <property type="entry name" value="RodZ_C"/>
    <property type="match status" value="1"/>
</dbReference>
<reference evidence="4 5" key="1">
    <citation type="submission" date="2014-08" db="EMBL/GenBank/DDBJ databases">
        <title>Chaperone-usher fimbriae in a diverse selection of Gallibacterium genomes.</title>
        <authorList>
            <person name="Kudirkiene E."/>
            <person name="Bager R.J."/>
            <person name="Johnson T.J."/>
            <person name="Bojesen A.M."/>
        </authorList>
    </citation>
    <scope>NUCLEOTIDE SEQUENCE [LARGE SCALE GENOMIC DNA]</scope>
    <source>
        <strain evidence="4 5">CCM5976</strain>
    </source>
</reference>
<keyword evidence="2" id="KW-1133">Transmembrane helix</keyword>
<gene>
    <name evidence="4" type="ORF">P375_09345</name>
</gene>
<feature type="compositionally biased region" description="Low complexity" evidence="1">
    <location>
        <begin position="185"/>
        <end position="213"/>
    </location>
</feature>
<name>A0A0A2XE95_9PAST</name>
<dbReference type="Proteomes" id="UP000030418">
    <property type="component" value="Unassembled WGS sequence"/>
</dbReference>
<dbReference type="GO" id="GO:0003677">
    <property type="term" value="F:DNA binding"/>
    <property type="evidence" value="ECO:0007669"/>
    <property type="project" value="InterPro"/>
</dbReference>
<dbReference type="CDD" id="cd00093">
    <property type="entry name" value="HTH_XRE"/>
    <property type="match status" value="1"/>
</dbReference>
<dbReference type="PANTHER" id="PTHR34475">
    <property type="match status" value="1"/>
</dbReference>
<keyword evidence="5" id="KW-1185">Reference proteome</keyword>
<dbReference type="InterPro" id="IPR050400">
    <property type="entry name" value="Bact_Cytoskel_RodZ"/>
</dbReference>
<dbReference type="InterPro" id="IPR001387">
    <property type="entry name" value="Cro/C1-type_HTH"/>
</dbReference>
<evidence type="ECO:0000259" key="3">
    <source>
        <dbReference type="PROSITE" id="PS50943"/>
    </source>
</evidence>
<evidence type="ECO:0000256" key="2">
    <source>
        <dbReference type="SAM" id="Phobius"/>
    </source>
</evidence>
<feature type="transmembrane region" description="Helical" evidence="2">
    <location>
        <begin position="113"/>
        <end position="131"/>
    </location>
</feature>
<accession>A0A0A2XE95</accession>
<dbReference type="SUPFAM" id="SSF47413">
    <property type="entry name" value="lambda repressor-like DNA-binding domains"/>
    <property type="match status" value="1"/>
</dbReference>
<feature type="compositionally biased region" description="Low complexity" evidence="1">
    <location>
        <begin position="220"/>
        <end position="236"/>
    </location>
</feature>
<feature type="compositionally biased region" description="Polar residues" evidence="1">
    <location>
        <begin position="170"/>
        <end position="184"/>
    </location>
</feature>
<evidence type="ECO:0000313" key="4">
    <source>
        <dbReference type="EMBL" id="KGQ30661.1"/>
    </source>
</evidence>
<proteinExistence type="predicted"/>
<dbReference type="Gene3D" id="1.10.260.40">
    <property type="entry name" value="lambda repressor-like DNA-binding domains"/>
    <property type="match status" value="1"/>
</dbReference>
<evidence type="ECO:0000313" key="5">
    <source>
        <dbReference type="Proteomes" id="UP000030418"/>
    </source>
</evidence>